<gene>
    <name evidence="5" type="ORF">CAAU_2058</name>
</gene>
<dbReference type="Pfam" id="PF00248">
    <property type="entry name" value="Aldo_ket_red"/>
    <property type="match status" value="1"/>
</dbReference>
<dbReference type="PANTHER" id="PTHR43312:SF2">
    <property type="entry name" value="OXIDOREDUCTASE"/>
    <property type="match status" value="1"/>
</dbReference>
<organism evidence="5 6">
    <name type="scientific">Caloramator australicus RC3</name>
    <dbReference type="NCBI Taxonomy" id="857293"/>
    <lineage>
        <taxon>Bacteria</taxon>
        <taxon>Bacillati</taxon>
        <taxon>Bacillota</taxon>
        <taxon>Clostridia</taxon>
        <taxon>Eubacteriales</taxon>
        <taxon>Clostridiaceae</taxon>
        <taxon>Caloramator</taxon>
    </lineage>
</organism>
<dbReference type="InterPro" id="IPR023210">
    <property type="entry name" value="NADP_OxRdtase_dom"/>
</dbReference>
<accession>I7J5Z2</accession>
<evidence type="ECO:0000313" key="6">
    <source>
        <dbReference type="Proteomes" id="UP000007652"/>
    </source>
</evidence>
<dbReference type="InterPro" id="IPR053135">
    <property type="entry name" value="AKR2_Oxidoreductase"/>
</dbReference>
<evidence type="ECO:0000259" key="4">
    <source>
        <dbReference type="PROSITE" id="PS51379"/>
    </source>
</evidence>
<evidence type="ECO:0000256" key="1">
    <source>
        <dbReference type="ARBA" id="ARBA00022723"/>
    </source>
</evidence>
<sequence length="377" mass="43631">MQYRKFAKDLEVSALGFGMMRLPILNGDEGQIDKEKAFKMVRYAIDNGVNYIDTAYPYHKGNSEIFTAEVLKGGYRKKVLLATKMPVWLVNEKDDFERLLNEQLNKLETNHIDCYLLHALSKNSWEKVYNLGVLDFLVKAKNEGKIKKIGFSFHDEFNVFKDIIDAFEWDFSQIQFNYLDEDEQAGLRGLKYAHSKGISIIVMEPLKGGKLAKEPPEKVKDIWNSHNVKRTPAEWALRYVLNFEEVSLLLSEMSTIEQVEENLKVINDAYPYSLNEEEIKLIKKVKETYKSLNQIGCTSCKYCMPCPFGVDIPRNFSVYNSAFIYNDLEGSRKVYNNYINKENRAENCKECGKCEDVCPQKLPIRSLLKDVHKTLAE</sequence>
<dbReference type="Proteomes" id="UP000007652">
    <property type="component" value="Unassembled WGS sequence"/>
</dbReference>
<dbReference type="GO" id="GO:0046872">
    <property type="term" value="F:metal ion binding"/>
    <property type="evidence" value="ECO:0007669"/>
    <property type="project" value="UniProtKB-KW"/>
</dbReference>
<dbReference type="GO" id="GO:0051536">
    <property type="term" value="F:iron-sulfur cluster binding"/>
    <property type="evidence" value="ECO:0007669"/>
    <property type="project" value="UniProtKB-KW"/>
</dbReference>
<keyword evidence="1" id="KW-0479">Metal-binding</keyword>
<dbReference type="PROSITE" id="PS00198">
    <property type="entry name" value="4FE4S_FER_1"/>
    <property type="match status" value="1"/>
</dbReference>
<proteinExistence type="predicted"/>
<evidence type="ECO:0000313" key="5">
    <source>
        <dbReference type="EMBL" id="CCJ34142.1"/>
    </source>
</evidence>
<dbReference type="Gene3D" id="3.20.20.100">
    <property type="entry name" value="NADP-dependent oxidoreductase domain"/>
    <property type="match status" value="1"/>
</dbReference>
<dbReference type="Pfam" id="PF13187">
    <property type="entry name" value="Fer4_9"/>
    <property type="match status" value="1"/>
</dbReference>
<dbReference type="SUPFAM" id="SSF51430">
    <property type="entry name" value="NAD(P)-linked oxidoreductase"/>
    <property type="match status" value="1"/>
</dbReference>
<dbReference type="CDD" id="cd19096">
    <property type="entry name" value="AKR_Fe-S_oxidoreductase"/>
    <property type="match status" value="1"/>
</dbReference>
<dbReference type="InterPro" id="IPR036812">
    <property type="entry name" value="NAD(P)_OxRdtase_dom_sf"/>
</dbReference>
<keyword evidence="6" id="KW-1185">Reference proteome</keyword>
<evidence type="ECO:0000256" key="3">
    <source>
        <dbReference type="ARBA" id="ARBA00023014"/>
    </source>
</evidence>
<dbReference type="InterPro" id="IPR017900">
    <property type="entry name" value="4Fe4S_Fe_S_CS"/>
</dbReference>
<reference evidence="5 6" key="1">
    <citation type="journal article" date="2011" name="J. Bacteriol.">
        <title>Draft genome sequence of Caloramator australicus strain RC3T, a thermoanaerobe from the Great Artesian Basin of Australia.</title>
        <authorList>
            <person name="Ogg C.D."/>
            <person name="Patel B.K.C."/>
        </authorList>
    </citation>
    <scope>NUCLEOTIDE SEQUENCE [LARGE SCALE GENOMIC DNA]</scope>
    <source>
        <strain evidence="5 6">RC3</strain>
    </source>
</reference>
<dbReference type="SUPFAM" id="SSF46548">
    <property type="entry name" value="alpha-helical ferredoxin"/>
    <property type="match status" value="1"/>
</dbReference>
<dbReference type="PANTHER" id="PTHR43312">
    <property type="entry name" value="D-THREO-ALDOSE 1-DEHYDROGENASE"/>
    <property type="match status" value="1"/>
</dbReference>
<dbReference type="eggNOG" id="COG1453">
    <property type="taxonomic scope" value="Bacteria"/>
</dbReference>
<dbReference type="STRING" id="857293.CAAU_2058"/>
<dbReference type="Gene3D" id="1.10.1060.10">
    <property type="entry name" value="Alpha-helical ferredoxin"/>
    <property type="match status" value="1"/>
</dbReference>
<name>I7J5Z2_9CLOT</name>
<dbReference type="AlphaFoldDB" id="I7J5Z2"/>
<keyword evidence="2" id="KW-0408">Iron</keyword>
<dbReference type="InterPro" id="IPR009051">
    <property type="entry name" value="Helical_ferredxn"/>
</dbReference>
<dbReference type="PROSITE" id="PS51379">
    <property type="entry name" value="4FE4S_FER_2"/>
    <property type="match status" value="1"/>
</dbReference>
<evidence type="ECO:0000256" key="2">
    <source>
        <dbReference type="ARBA" id="ARBA00023004"/>
    </source>
</evidence>
<dbReference type="EMBL" id="CAKP01000109">
    <property type="protein sequence ID" value="CCJ34142.1"/>
    <property type="molecule type" value="Genomic_DNA"/>
</dbReference>
<feature type="domain" description="4Fe-4S ferredoxin-type" evidence="4">
    <location>
        <begin position="338"/>
        <end position="368"/>
    </location>
</feature>
<dbReference type="RefSeq" id="WP_008909398.1">
    <property type="nucleotide sequence ID" value="NZ_CAKP01000109.1"/>
</dbReference>
<protein>
    <submittedName>
        <fullName evidence="5">Oxidoreductase, aldo/keto reductase family</fullName>
    </submittedName>
</protein>
<dbReference type="OrthoDB" id="9773828at2"/>
<dbReference type="InterPro" id="IPR017896">
    <property type="entry name" value="4Fe4S_Fe-S-bd"/>
</dbReference>
<keyword evidence="3" id="KW-0411">Iron-sulfur</keyword>
<comment type="caution">
    <text evidence="5">The sequence shown here is derived from an EMBL/GenBank/DDBJ whole genome shotgun (WGS) entry which is preliminary data.</text>
</comment>